<feature type="transmembrane region" description="Helical" evidence="2">
    <location>
        <begin position="80"/>
        <end position="96"/>
    </location>
</feature>
<feature type="transmembrane region" description="Helical" evidence="2">
    <location>
        <begin position="150"/>
        <end position="170"/>
    </location>
</feature>
<dbReference type="PANTHER" id="PTHR42736">
    <property type="entry name" value="PROTEIN-GLUTAMINE GAMMA-GLUTAMYLTRANSFERASE"/>
    <property type="match status" value="1"/>
</dbReference>
<sequence length="698" mass="77426">MGRRRAGIKVYRAETDVRKRDRGSLSLFVLQSAALSILMALWWNAFLSVFRLPLDRVWLYGVTAAAVVLLGVVNRRFGAAGMIAGIAAAGILLWYSRDTLMRLCEWIVQNQEVLFSEQAAGQRAYSYVAVLVSVPVLEILLLIQRTGRGRALAGLIICAPFLAAAYAGWFQTVLPSWLLILGAVLYFASSAAGAGRTGSGLFLWRNAILAVAACTVLAVLSYRAGTLLDTGREAEGSLYYQARGMLTAGIVDRIQDLTVKMTGEEPAPDDHQADTAVPEELSGGMQDDADDMQQEQIPDAADPDGLLPLDGEWQDGDDDGGSFEGPSLQSRQTTDLGRIARFTPASDGVSVLVLEEKPESTVYFAENVGIVYSDDAWEMTGVWSSSYDPEAARHKCISYPEELTDTLSVLCSGMTGGTLDEVSRGISRELQQRAVYDTEPGAPPAGEEFLHYFLFENHKGFCVHFATAATLMYRYCGYTARYAEGYAIPASAFREKEDGQYEAQITGNMGHAWCQVYDEQTGEWTDMEHTPSAPEDMTGRPPAASADYRKSVGERVVTEVLPVLGVVCLTAGVCAGIFFAQAAVRSARREQRFRRKKDGAGIRAMYEAVIKTAKSQGEKISDPLDGRMAERLYELYPELGEEEWRWMYSRVMQSLFYHLDDETRDWEMARRLYARFRKAALGQMSRGKRWRYRYVRCL</sequence>
<gene>
    <name evidence="4" type="ORF">H9697_05410</name>
</gene>
<feature type="transmembrane region" description="Helical" evidence="2">
    <location>
        <begin position="124"/>
        <end position="143"/>
    </location>
</feature>
<keyword evidence="2" id="KW-0472">Membrane</keyword>
<feature type="compositionally biased region" description="Acidic residues" evidence="1">
    <location>
        <begin position="312"/>
        <end position="321"/>
    </location>
</feature>
<feature type="transmembrane region" description="Helical" evidence="2">
    <location>
        <begin position="25"/>
        <end position="45"/>
    </location>
</feature>
<feature type="region of interest" description="Disordered" evidence="1">
    <location>
        <begin position="298"/>
        <end position="331"/>
    </location>
</feature>
<feature type="compositionally biased region" description="Low complexity" evidence="1">
    <location>
        <begin position="298"/>
        <end position="311"/>
    </location>
</feature>
<dbReference type="Pfam" id="PF01841">
    <property type="entry name" value="Transglut_core"/>
    <property type="match status" value="1"/>
</dbReference>
<feature type="transmembrane region" description="Helical" evidence="2">
    <location>
        <begin position="57"/>
        <end position="73"/>
    </location>
</feature>
<dbReference type="PANTHER" id="PTHR42736:SF1">
    <property type="entry name" value="PROTEIN-GLUTAMINE GAMMA-GLUTAMYLTRANSFERASE"/>
    <property type="match status" value="1"/>
</dbReference>
<evidence type="ECO:0000256" key="1">
    <source>
        <dbReference type="SAM" id="MobiDB-lite"/>
    </source>
</evidence>
<organism evidence="4 5">
    <name type="scientific">Candidatus Mediterraneibacter faecavium</name>
    <dbReference type="NCBI Taxonomy" id="2838668"/>
    <lineage>
        <taxon>Bacteria</taxon>
        <taxon>Bacillati</taxon>
        <taxon>Bacillota</taxon>
        <taxon>Clostridia</taxon>
        <taxon>Lachnospirales</taxon>
        <taxon>Lachnospiraceae</taxon>
        <taxon>Mediterraneibacter</taxon>
    </lineage>
</organism>
<dbReference type="Gene3D" id="3.10.620.30">
    <property type="match status" value="1"/>
</dbReference>
<accession>A0A9D2TMY2</accession>
<dbReference type="InterPro" id="IPR038765">
    <property type="entry name" value="Papain-like_cys_pep_sf"/>
</dbReference>
<proteinExistence type="predicted"/>
<feature type="transmembrane region" description="Helical" evidence="2">
    <location>
        <begin position="560"/>
        <end position="584"/>
    </location>
</feature>
<keyword evidence="2" id="KW-0812">Transmembrane</keyword>
<dbReference type="SUPFAM" id="SSF54001">
    <property type="entry name" value="Cysteine proteinases"/>
    <property type="match status" value="1"/>
</dbReference>
<evidence type="ECO:0000259" key="3">
    <source>
        <dbReference type="SMART" id="SM00460"/>
    </source>
</evidence>
<feature type="transmembrane region" description="Helical" evidence="2">
    <location>
        <begin position="202"/>
        <end position="222"/>
    </location>
</feature>
<comment type="caution">
    <text evidence="4">The sequence shown here is derived from an EMBL/GenBank/DDBJ whole genome shotgun (WGS) entry which is preliminary data.</text>
</comment>
<dbReference type="SMART" id="SM00460">
    <property type="entry name" value="TGc"/>
    <property type="match status" value="1"/>
</dbReference>
<evidence type="ECO:0000256" key="2">
    <source>
        <dbReference type="SAM" id="Phobius"/>
    </source>
</evidence>
<keyword evidence="2" id="KW-1133">Transmembrane helix</keyword>
<feature type="domain" description="Transglutaminase-like" evidence="3">
    <location>
        <begin position="454"/>
        <end position="531"/>
    </location>
</feature>
<evidence type="ECO:0000313" key="5">
    <source>
        <dbReference type="Proteomes" id="UP000823902"/>
    </source>
</evidence>
<name>A0A9D2TMY2_9FIRM</name>
<dbReference type="AlphaFoldDB" id="A0A9D2TMY2"/>
<reference evidence="4" key="1">
    <citation type="journal article" date="2021" name="PeerJ">
        <title>Extensive microbial diversity within the chicken gut microbiome revealed by metagenomics and culture.</title>
        <authorList>
            <person name="Gilroy R."/>
            <person name="Ravi A."/>
            <person name="Getino M."/>
            <person name="Pursley I."/>
            <person name="Horton D.L."/>
            <person name="Alikhan N.F."/>
            <person name="Baker D."/>
            <person name="Gharbi K."/>
            <person name="Hall N."/>
            <person name="Watson M."/>
            <person name="Adriaenssens E.M."/>
            <person name="Foster-Nyarko E."/>
            <person name="Jarju S."/>
            <person name="Secka A."/>
            <person name="Antonio M."/>
            <person name="Oren A."/>
            <person name="Chaudhuri R.R."/>
            <person name="La Ragione R."/>
            <person name="Hildebrand F."/>
            <person name="Pallen M.J."/>
        </authorList>
    </citation>
    <scope>NUCLEOTIDE SEQUENCE</scope>
    <source>
        <strain evidence="4">CHK196-7946</strain>
    </source>
</reference>
<dbReference type="InterPro" id="IPR052901">
    <property type="entry name" value="Bact_TGase-like"/>
</dbReference>
<dbReference type="EMBL" id="DWVY01000025">
    <property type="protein sequence ID" value="HJC74367.1"/>
    <property type="molecule type" value="Genomic_DNA"/>
</dbReference>
<evidence type="ECO:0000313" key="4">
    <source>
        <dbReference type="EMBL" id="HJC74367.1"/>
    </source>
</evidence>
<protein>
    <recommendedName>
        <fullName evidence="3">Transglutaminase-like domain-containing protein</fullName>
    </recommendedName>
</protein>
<dbReference type="Proteomes" id="UP000823902">
    <property type="component" value="Unassembled WGS sequence"/>
</dbReference>
<dbReference type="InterPro" id="IPR002931">
    <property type="entry name" value="Transglutaminase-like"/>
</dbReference>
<reference evidence="4" key="2">
    <citation type="submission" date="2021-04" db="EMBL/GenBank/DDBJ databases">
        <authorList>
            <person name="Gilroy R."/>
        </authorList>
    </citation>
    <scope>NUCLEOTIDE SEQUENCE</scope>
    <source>
        <strain evidence="4">CHK196-7946</strain>
    </source>
</reference>
<feature type="transmembrane region" description="Helical" evidence="2">
    <location>
        <begin position="176"/>
        <end position="195"/>
    </location>
</feature>